<proteinExistence type="predicted"/>
<dbReference type="STRING" id="660470.Theba_1571"/>
<dbReference type="InterPro" id="IPR003838">
    <property type="entry name" value="ABC3_permease_C"/>
</dbReference>
<reference evidence="8 9" key="1">
    <citation type="journal article" date="2012" name="Genome Biol. Evol.">
        <title>Genome Sequence of the Mesophilic Thermotogales Bacterium Mesotoga prima MesG1.Ag.4.2 Reveals the Largest Thermotogales Genome To Date.</title>
        <authorList>
            <person name="Zhaxybayeva O."/>
            <person name="Swithers K.S."/>
            <person name="Foght J."/>
            <person name="Green A.G."/>
            <person name="Bruce D."/>
            <person name="Detter C."/>
            <person name="Han S."/>
            <person name="Teshima H."/>
            <person name="Han J."/>
            <person name="Woyke T."/>
            <person name="Pitluck S."/>
            <person name="Nolan M."/>
            <person name="Ivanova N."/>
            <person name="Pati A."/>
            <person name="Land M.L."/>
            <person name="Dlutek M."/>
            <person name="Doolittle W.F."/>
            <person name="Noll K.M."/>
            <person name="Nesbo C.L."/>
        </authorList>
    </citation>
    <scope>NUCLEOTIDE SEQUENCE [LARGE SCALE GENOMIC DNA]</scope>
    <source>
        <strain evidence="9">mesG1.Ag.4.2</strain>
    </source>
</reference>
<feature type="domain" description="ABC3 transporter permease C-terminal" evidence="7">
    <location>
        <begin position="601"/>
        <end position="717"/>
    </location>
</feature>
<dbReference type="PANTHER" id="PTHR43738:SF2">
    <property type="entry name" value="ABC TRANSPORTER PERMEASE"/>
    <property type="match status" value="1"/>
</dbReference>
<feature type="transmembrane region" description="Helical" evidence="6">
    <location>
        <begin position="304"/>
        <end position="321"/>
    </location>
</feature>
<evidence type="ECO:0000256" key="3">
    <source>
        <dbReference type="ARBA" id="ARBA00022692"/>
    </source>
</evidence>
<evidence type="ECO:0000256" key="4">
    <source>
        <dbReference type="ARBA" id="ARBA00022989"/>
    </source>
</evidence>
<evidence type="ECO:0000313" key="9">
    <source>
        <dbReference type="Proteomes" id="UP000002881"/>
    </source>
</evidence>
<dbReference type="eggNOG" id="COG4591">
    <property type="taxonomic scope" value="Bacteria"/>
</dbReference>
<dbReference type="eggNOG" id="COG0577">
    <property type="taxonomic scope" value="Bacteria"/>
</dbReference>
<evidence type="ECO:0000256" key="1">
    <source>
        <dbReference type="ARBA" id="ARBA00004651"/>
    </source>
</evidence>
<feature type="domain" description="ABC3 transporter permease C-terminal" evidence="7">
    <location>
        <begin position="253"/>
        <end position="363"/>
    </location>
</feature>
<dbReference type="Proteomes" id="UP000002881">
    <property type="component" value="Chromosome"/>
</dbReference>
<dbReference type="GO" id="GO:0005886">
    <property type="term" value="C:plasma membrane"/>
    <property type="evidence" value="ECO:0007669"/>
    <property type="project" value="UniProtKB-SubCell"/>
</dbReference>
<dbReference type="EMBL" id="CP003532">
    <property type="protein sequence ID" value="AFK07243.1"/>
    <property type="molecule type" value="Genomic_DNA"/>
</dbReference>
<dbReference type="InterPro" id="IPR051125">
    <property type="entry name" value="ABC-4/HrtB_transporter"/>
</dbReference>
<keyword evidence="3 6" id="KW-0812">Transmembrane</keyword>
<accession>I2F5P0</accession>
<feature type="transmembrane region" description="Helical" evidence="6">
    <location>
        <begin position="644"/>
        <end position="669"/>
    </location>
</feature>
<dbReference type="HOGENOM" id="CLU_382102_0_0_0"/>
<sequence length="724" mass="79681" precursor="true">MLKYIWLYFRRRPGRILVFIIVVALGVAVSIVLSSIFLSFGETRSRISKINENWITVQYLSDTGRKEEIDDSLKEIFADVSGISDVIQVDIAYLGYNLFGSARANFPVYGIKQTDIARILQVSQSYIVDGRIFSPKTNEIMVSDSFLKASGVGIGLVYEEIFETASTGLYNVVAALKGPSVFGIGPSGISGGKGAYGFIVLSERGFSIAVESELRSRIAGEELKVGVQGPISSRENIERSYSGYYLGVLLCNLCVALVFIIGLTMLNSVSIRERRKEYGILAAIGHSPASLGARLFFESVYQCAAGWIIGLFAGRILVSYLETRFFEPNGLFVGDIFVSTIWTLVIPAVTVVFTQVLIGSHLSRDLVGLLKSSEKKKGILKNRFKNISLPWLRFPLRSDGYRSLFVNIIVFALLVTLFGSLLSSLTDTIRDSGRFFDSCSYVQTMESGDIELPEEIVSRSRAVLPASLLNLDVKLIFGTTEIFIPVVSSKDSELVQTLVGDTSENAFYVSKGLFDLINSGEVNGYGNSSPVVLPSLYGLSGIVVEQEVAAEGLLIFHAGDDLVEEIRLFASEAGVAEVVDRRSFETKILKESQFMNLITSIIIYLQFFVVVIIAVVTVTRIVLGRRRELAIRNIIGQGRGEIALLLFGELILVLFSGATIGFILGTMSWSIFKAFFLSGVYISSFVAAKVFLKIFIMILIVLFSGLAMERYLISKQDPLSIIER</sequence>
<dbReference type="AlphaFoldDB" id="I2F5P0"/>
<feature type="transmembrane region" description="Helical" evidence="6">
    <location>
        <begin position="601"/>
        <end position="623"/>
    </location>
</feature>
<dbReference type="KEGG" id="mpg:Theba_1571"/>
<keyword evidence="9" id="KW-1185">Reference proteome</keyword>
<name>I2F5P0_9BACT</name>
<dbReference type="GeneID" id="87107368"/>
<keyword evidence="4 6" id="KW-1133">Transmembrane helix</keyword>
<comment type="subcellular location">
    <subcellularLocation>
        <location evidence="1">Cell membrane</location>
        <topology evidence="1">Multi-pass membrane protein</topology>
    </subcellularLocation>
</comment>
<keyword evidence="2" id="KW-1003">Cell membrane</keyword>
<feature type="transmembrane region" description="Helical" evidence="6">
    <location>
        <begin position="341"/>
        <end position="362"/>
    </location>
</feature>
<gene>
    <name evidence="8" type="ORF">Theba_1571</name>
</gene>
<evidence type="ECO:0000256" key="5">
    <source>
        <dbReference type="ARBA" id="ARBA00023136"/>
    </source>
</evidence>
<evidence type="ECO:0000256" key="6">
    <source>
        <dbReference type="SAM" id="Phobius"/>
    </source>
</evidence>
<evidence type="ECO:0000256" key="2">
    <source>
        <dbReference type="ARBA" id="ARBA00022475"/>
    </source>
</evidence>
<feature type="transmembrane region" description="Helical" evidence="6">
    <location>
        <begin position="16"/>
        <end position="40"/>
    </location>
</feature>
<evidence type="ECO:0000259" key="7">
    <source>
        <dbReference type="Pfam" id="PF02687"/>
    </source>
</evidence>
<feature type="transmembrane region" description="Helical" evidence="6">
    <location>
        <begin position="681"/>
        <end position="706"/>
    </location>
</feature>
<dbReference type="Pfam" id="PF02687">
    <property type="entry name" value="FtsX"/>
    <property type="match status" value="2"/>
</dbReference>
<keyword evidence="5 6" id="KW-0472">Membrane</keyword>
<dbReference type="PANTHER" id="PTHR43738">
    <property type="entry name" value="ABC TRANSPORTER, MEMBRANE PROTEIN"/>
    <property type="match status" value="1"/>
</dbReference>
<dbReference type="RefSeq" id="WP_014731150.1">
    <property type="nucleotide sequence ID" value="NC_017934.1"/>
</dbReference>
<protein>
    <submittedName>
        <fullName evidence="8">ABC-type transport system, involved in lipoprotein release, permease component</fullName>
    </submittedName>
</protein>
<evidence type="ECO:0000313" key="8">
    <source>
        <dbReference type="EMBL" id="AFK07243.1"/>
    </source>
</evidence>
<feature type="transmembrane region" description="Helical" evidence="6">
    <location>
        <begin position="244"/>
        <end position="266"/>
    </location>
</feature>
<organism evidence="8 9">
    <name type="scientific">Mesotoga prima MesG1.Ag.4.2</name>
    <dbReference type="NCBI Taxonomy" id="660470"/>
    <lineage>
        <taxon>Bacteria</taxon>
        <taxon>Thermotogati</taxon>
        <taxon>Thermotogota</taxon>
        <taxon>Thermotogae</taxon>
        <taxon>Kosmotogales</taxon>
        <taxon>Kosmotogaceae</taxon>
        <taxon>Mesotoga</taxon>
    </lineage>
</organism>
<keyword evidence="8" id="KW-0449">Lipoprotein</keyword>
<feature type="transmembrane region" description="Helical" evidence="6">
    <location>
        <begin position="404"/>
        <end position="425"/>
    </location>
</feature>